<gene>
    <name evidence="4" type="ORF">CDQ92_04240</name>
</gene>
<accession>A0A246K1G6</accession>
<sequence length="382" mass="39790">MTTDRDLHAHLIGQQGSRADLNTPVLVLDVEVLDRNISAMAALIAAKGIALRPHAKTHKSVDIALRQIAAGAVGVCCAKIGEAEALNEGGVKGILITSPVAAPRAIQRLAALAGEAEGLMAVIDHPDVAARIDAALGAANARLDVIIDIDPGIARTGVASAEAAVALAKVISASPNLEYRGVQFYCGSQQHIESYADRRAAIVERTAYLQSVIAALADAGFAPAIVTGSGTGTHRIDLDLAVFTELQAGSYVFMDKQYLDCDLTGDDGEPPFEVSLCVDARVVSANHDGLVTIDAGYKSLSTDGGVAVVQRGAPETAFFAFMGDEHAALFAPGIGAQLAPGDPVSLTVPHCDPTVNLYDSYHLVQDDTLTDIWPVSARGRAR</sequence>
<keyword evidence="2" id="KW-0456">Lyase</keyword>
<dbReference type="SUPFAM" id="SSF51419">
    <property type="entry name" value="PLP-binding barrel"/>
    <property type="match status" value="1"/>
</dbReference>
<dbReference type="OrthoDB" id="9772497at2"/>
<dbReference type="GO" id="GO:0008721">
    <property type="term" value="F:D-serine ammonia-lyase activity"/>
    <property type="evidence" value="ECO:0007669"/>
    <property type="project" value="TreeGrafter"/>
</dbReference>
<dbReference type="GO" id="GO:0036088">
    <property type="term" value="P:D-serine catabolic process"/>
    <property type="evidence" value="ECO:0007669"/>
    <property type="project" value="TreeGrafter"/>
</dbReference>
<dbReference type="Pfam" id="PF01168">
    <property type="entry name" value="Ala_racemase_N"/>
    <property type="match status" value="1"/>
</dbReference>
<dbReference type="SMART" id="SM01119">
    <property type="entry name" value="D-ser_dehydrat"/>
    <property type="match status" value="1"/>
</dbReference>
<reference evidence="4 5" key="1">
    <citation type="journal article" date="2010" name="Int. J. Syst. Evol. Microbiol.">
        <title>Sphingopyxis bauzanensis sp. nov., a psychrophilic bacterium isolated from soil.</title>
        <authorList>
            <person name="Zhang D.C."/>
            <person name="Liu H.C."/>
            <person name="Xin Y.H."/>
            <person name="Zhou Y.G."/>
            <person name="Schinner F."/>
            <person name="Margesin R."/>
        </authorList>
    </citation>
    <scope>NUCLEOTIDE SEQUENCE [LARGE SCALE GENOMIC DNA]</scope>
    <source>
        <strain evidence="4 5">DSM 22271</strain>
    </source>
</reference>
<comment type="similarity">
    <text evidence="1">Belongs to the DSD1 family.</text>
</comment>
<dbReference type="InterPro" id="IPR026956">
    <property type="entry name" value="D-ser_dehydrat-like_dom"/>
</dbReference>
<protein>
    <submittedName>
        <fullName evidence="4">Threonine aldolase</fullName>
    </submittedName>
</protein>
<dbReference type="RefSeq" id="WP_088440107.1">
    <property type="nucleotide sequence ID" value="NZ_BMMC01000012.1"/>
</dbReference>
<evidence type="ECO:0000259" key="3">
    <source>
        <dbReference type="SMART" id="SM01119"/>
    </source>
</evidence>
<name>A0A246K1G6_9SPHN</name>
<dbReference type="EMBL" id="NISK01000001">
    <property type="protein sequence ID" value="OWQ99364.1"/>
    <property type="molecule type" value="Genomic_DNA"/>
</dbReference>
<dbReference type="PANTHER" id="PTHR28004:SF2">
    <property type="entry name" value="D-SERINE DEHYDRATASE"/>
    <property type="match status" value="1"/>
</dbReference>
<dbReference type="InterPro" id="IPR042208">
    <property type="entry name" value="D-ser_dehydrat-like_sf"/>
</dbReference>
<dbReference type="InterPro" id="IPR001608">
    <property type="entry name" value="Ala_racemase_N"/>
</dbReference>
<organism evidence="4 5">
    <name type="scientific">Sphingopyxis bauzanensis</name>
    <dbReference type="NCBI Taxonomy" id="651663"/>
    <lineage>
        <taxon>Bacteria</taxon>
        <taxon>Pseudomonadati</taxon>
        <taxon>Pseudomonadota</taxon>
        <taxon>Alphaproteobacteria</taxon>
        <taxon>Sphingomonadales</taxon>
        <taxon>Sphingomonadaceae</taxon>
        <taxon>Sphingopyxis</taxon>
    </lineage>
</organism>
<evidence type="ECO:0000313" key="4">
    <source>
        <dbReference type="EMBL" id="OWQ99364.1"/>
    </source>
</evidence>
<comment type="caution">
    <text evidence="4">The sequence shown here is derived from an EMBL/GenBank/DDBJ whole genome shotgun (WGS) entry which is preliminary data.</text>
</comment>
<dbReference type="Gene3D" id="3.20.20.10">
    <property type="entry name" value="Alanine racemase"/>
    <property type="match status" value="1"/>
</dbReference>
<dbReference type="PANTHER" id="PTHR28004">
    <property type="entry name" value="ZGC:162816-RELATED"/>
    <property type="match status" value="1"/>
</dbReference>
<dbReference type="AlphaFoldDB" id="A0A246K1G6"/>
<dbReference type="Gene3D" id="2.40.37.20">
    <property type="entry name" value="D-serine dehydratase-like domain"/>
    <property type="match status" value="1"/>
</dbReference>
<feature type="domain" description="D-serine dehydratase-like" evidence="3">
    <location>
        <begin position="275"/>
        <end position="365"/>
    </location>
</feature>
<dbReference type="Pfam" id="PF14031">
    <property type="entry name" value="D-ser_dehydrat"/>
    <property type="match status" value="1"/>
</dbReference>
<evidence type="ECO:0000256" key="1">
    <source>
        <dbReference type="ARBA" id="ARBA00005323"/>
    </source>
</evidence>
<keyword evidence="5" id="KW-1185">Reference proteome</keyword>
<proteinExistence type="inferred from homology"/>
<evidence type="ECO:0000256" key="2">
    <source>
        <dbReference type="ARBA" id="ARBA00023239"/>
    </source>
</evidence>
<dbReference type="InterPro" id="IPR051466">
    <property type="entry name" value="D-amino_acid_metab_enzyme"/>
</dbReference>
<dbReference type="InterPro" id="IPR029066">
    <property type="entry name" value="PLP-binding_barrel"/>
</dbReference>
<dbReference type="Proteomes" id="UP000197361">
    <property type="component" value="Unassembled WGS sequence"/>
</dbReference>
<evidence type="ECO:0000313" key="5">
    <source>
        <dbReference type="Proteomes" id="UP000197361"/>
    </source>
</evidence>
<dbReference type="CDD" id="cd06819">
    <property type="entry name" value="PLPDE_III_LS_D-TA"/>
    <property type="match status" value="1"/>
</dbReference>